<dbReference type="InterPro" id="IPR000197">
    <property type="entry name" value="Znf_TAZ"/>
</dbReference>
<dbReference type="GO" id="GO:0009725">
    <property type="term" value="P:response to hormone"/>
    <property type="evidence" value="ECO:0007669"/>
    <property type="project" value="UniProtKB-ARBA"/>
</dbReference>
<feature type="region of interest" description="Disordered" evidence="6">
    <location>
        <begin position="434"/>
        <end position="456"/>
    </location>
</feature>
<accession>A0ABC8J123</accession>
<gene>
    <name evidence="8" type="ORF">ERUC_LOCUS5343</name>
</gene>
<dbReference type="GO" id="GO:0042542">
    <property type="term" value="P:response to hydrogen peroxide"/>
    <property type="evidence" value="ECO:0007669"/>
    <property type="project" value="UniProtKB-ARBA"/>
</dbReference>
<feature type="compositionally biased region" description="Polar residues" evidence="6">
    <location>
        <begin position="20"/>
        <end position="34"/>
    </location>
</feature>
<evidence type="ECO:0000256" key="6">
    <source>
        <dbReference type="SAM" id="MobiDB-lite"/>
    </source>
</evidence>
<name>A0ABC8J123_ERUVS</name>
<comment type="caution">
    <text evidence="8">The sequence shown here is derived from an EMBL/GenBank/DDBJ whole genome shotgun (WGS) entry which is preliminary data.</text>
</comment>
<dbReference type="InterPro" id="IPR011333">
    <property type="entry name" value="SKP1/BTB/POZ_sf"/>
</dbReference>
<reference evidence="8 9" key="1">
    <citation type="submission" date="2022-03" db="EMBL/GenBank/DDBJ databases">
        <authorList>
            <person name="Macdonald S."/>
            <person name="Ahmed S."/>
            <person name="Newling K."/>
        </authorList>
    </citation>
    <scope>NUCLEOTIDE SEQUENCE [LARGE SCALE GENOMIC DNA]</scope>
</reference>
<dbReference type="Gene3D" id="1.25.40.420">
    <property type="match status" value="1"/>
</dbReference>
<dbReference type="GO" id="GO:0005516">
    <property type="term" value="F:calmodulin binding"/>
    <property type="evidence" value="ECO:0007669"/>
    <property type="project" value="UniProtKB-ARBA"/>
</dbReference>
<feature type="region of interest" description="Disordered" evidence="6">
    <location>
        <begin position="1"/>
        <end position="38"/>
    </location>
</feature>
<keyword evidence="4" id="KW-0833">Ubl conjugation pathway</keyword>
<dbReference type="Proteomes" id="UP001642260">
    <property type="component" value="Unassembled WGS sequence"/>
</dbReference>
<evidence type="ECO:0000256" key="1">
    <source>
        <dbReference type="ARBA" id="ARBA00004906"/>
    </source>
</evidence>
<dbReference type="InterPro" id="IPR035898">
    <property type="entry name" value="TAZ_dom_sf"/>
</dbReference>
<dbReference type="GO" id="GO:0008270">
    <property type="term" value="F:zinc ion binding"/>
    <property type="evidence" value="ECO:0007669"/>
    <property type="project" value="UniProtKB-KW"/>
</dbReference>
<evidence type="ECO:0000256" key="3">
    <source>
        <dbReference type="ARBA" id="ARBA00022771"/>
    </source>
</evidence>
<dbReference type="SUPFAM" id="SSF57933">
    <property type="entry name" value="TAZ domain"/>
    <property type="match status" value="1"/>
</dbReference>
<evidence type="ECO:0000256" key="5">
    <source>
        <dbReference type="ARBA" id="ARBA00022833"/>
    </source>
</evidence>
<dbReference type="SMART" id="SM00225">
    <property type="entry name" value="BTB"/>
    <property type="match status" value="1"/>
</dbReference>
<keyword evidence="9" id="KW-1185">Reference proteome</keyword>
<dbReference type="SMART" id="SM00551">
    <property type="entry name" value="ZnF_TAZ"/>
    <property type="match status" value="1"/>
</dbReference>
<dbReference type="Gene3D" id="1.20.1020.10">
    <property type="entry name" value="TAZ domain"/>
    <property type="match status" value="1"/>
</dbReference>
<dbReference type="SUPFAM" id="SSF54695">
    <property type="entry name" value="POZ domain"/>
    <property type="match status" value="1"/>
</dbReference>
<evidence type="ECO:0000313" key="8">
    <source>
        <dbReference type="EMBL" id="CAH8309017.1"/>
    </source>
</evidence>
<evidence type="ECO:0000259" key="7">
    <source>
        <dbReference type="PROSITE" id="PS50097"/>
    </source>
</evidence>
<dbReference type="InterPro" id="IPR000210">
    <property type="entry name" value="BTB/POZ_dom"/>
</dbReference>
<feature type="domain" description="BTB" evidence="7">
    <location>
        <begin position="55"/>
        <end position="124"/>
    </location>
</feature>
<evidence type="ECO:0000256" key="2">
    <source>
        <dbReference type="ARBA" id="ARBA00022723"/>
    </source>
</evidence>
<dbReference type="Pfam" id="PF02135">
    <property type="entry name" value="zf-TAZ"/>
    <property type="match status" value="1"/>
</dbReference>
<protein>
    <recommendedName>
        <fullName evidence="7">BTB domain-containing protein</fullName>
    </recommendedName>
</protein>
<organism evidence="8 9">
    <name type="scientific">Eruca vesicaria subsp. sativa</name>
    <name type="common">Garden rocket</name>
    <name type="synonym">Eruca sativa</name>
    <dbReference type="NCBI Taxonomy" id="29727"/>
    <lineage>
        <taxon>Eukaryota</taxon>
        <taxon>Viridiplantae</taxon>
        <taxon>Streptophyta</taxon>
        <taxon>Embryophyta</taxon>
        <taxon>Tracheophyta</taxon>
        <taxon>Spermatophyta</taxon>
        <taxon>Magnoliopsida</taxon>
        <taxon>eudicotyledons</taxon>
        <taxon>Gunneridae</taxon>
        <taxon>Pentapetalae</taxon>
        <taxon>rosids</taxon>
        <taxon>malvids</taxon>
        <taxon>Brassicales</taxon>
        <taxon>Brassicaceae</taxon>
        <taxon>Brassiceae</taxon>
        <taxon>Eruca</taxon>
    </lineage>
</organism>
<dbReference type="InterPro" id="IPR044513">
    <property type="entry name" value="BT1/2/3/4/5"/>
</dbReference>
<keyword evidence="3" id="KW-0863">Zinc-finger</keyword>
<dbReference type="Pfam" id="PF00651">
    <property type="entry name" value="BTB"/>
    <property type="match status" value="1"/>
</dbReference>
<dbReference type="GO" id="GO:0009751">
    <property type="term" value="P:response to salicylic acid"/>
    <property type="evidence" value="ECO:0007669"/>
    <property type="project" value="UniProtKB-ARBA"/>
</dbReference>
<dbReference type="PANTHER" id="PTHR46287">
    <property type="entry name" value="BTB/POZ AND TAZ DOMAIN-CONTAINING PROTEIN 3-RELATED"/>
    <property type="match status" value="1"/>
</dbReference>
<proteinExistence type="predicted"/>
<dbReference type="PANTHER" id="PTHR46287:SF1">
    <property type="entry name" value="BTB_POZ AND TAZ DOMAIN-CONTAINING PROTEIN 3"/>
    <property type="match status" value="1"/>
</dbReference>
<sequence>MSTSTKNIPKPPPLPRVTYQRFQASSTRKPSGSSRLVPKEAVETWDKVLQQALGADTVIQTEGNFRLSAHSTFLSAASPVLANLLDQSRDSNGKTYLINLPAVPFEVAYIFLRFLYTSWYVLMSSNENFLAYKASLMIIHKPCSLEEEEMNKCAFPLMLLSHWYSIPSLKRVCIEFLSREGHINRETVLDMLQLARGCDATRLSFLCISMVIKDFEAISLTEAWKEMKESDPLLEQELEAVFEAQTERQERRLKLEEKKTYLEVYEALEALVHIYREGCVTIGPRDKPLKEGRGTVCEFRFCKGVESALRHFLGCKSRASCSRCKRMWQLFQLHACVCDDSDSCDVPLCRSLMEKREIRKKYEYKLRLLAEKVVTAKNSLGPFSARLFALFTYIFDTKSDMTESGYHETFGYRREINIALPVLSDDNSYNFFKSGDEHSDDSNKQNKPNRNDFRKQ</sequence>
<evidence type="ECO:0000313" key="9">
    <source>
        <dbReference type="Proteomes" id="UP001642260"/>
    </source>
</evidence>
<dbReference type="Gene3D" id="3.30.710.10">
    <property type="entry name" value="Potassium Channel Kv1.1, Chain A"/>
    <property type="match status" value="1"/>
</dbReference>
<comment type="pathway">
    <text evidence="1">Protein modification; protein ubiquitination.</text>
</comment>
<keyword evidence="5" id="KW-0862">Zinc</keyword>
<dbReference type="EMBL" id="CAKOAT010069822">
    <property type="protein sequence ID" value="CAH8309017.1"/>
    <property type="molecule type" value="Genomic_DNA"/>
</dbReference>
<evidence type="ECO:0000256" key="4">
    <source>
        <dbReference type="ARBA" id="ARBA00022786"/>
    </source>
</evidence>
<dbReference type="FunFam" id="1.20.1020.10:FF:000004">
    <property type="entry name" value="BTB/POZ and TAZ domain-containing protein 2"/>
    <property type="match status" value="1"/>
</dbReference>
<keyword evidence="2" id="KW-0479">Metal-binding</keyword>
<dbReference type="PROSITE" id="PS50097">
    <property type="entry name" value="BTB"/>
    <property type="match status" value="1"/>
</dbReference>
<dbReference type="GO" id="GO:0006355">
    <property type="term" value="P:regulation of DNA-templated transcription"/>
    <property type="evidence" value="ECO:0007669"/>
    <property type="project" value="UniProtKB-ARBA"/>
</dbReference>
<dbReference type="AlphaFoldDB" id="A0ABC8J123"/>